<reference evidence="1" key="1">
    <citation type="submission" date="2021-06" db="EMBL/GenBank/DDBJ databases">
        <authorList>
            <person name="Hodson N. C."/>
            <person name="Mongue J. A."/>
            <person name="Jaron S. K."/>
        </authorList>
    </citation>
    <scope>NUCLEOTIDE SEQUENCE</scope>
</reference>
<sequence>MSEKHFQNFYSWHSMLFSDQVWFKIKRERRPWKNGQGQ</sequence>
<organism evidence="1 2">
    <name type="scientific">Allacma fusca</name>
    <dbReference type="NCBI Taxonomy" id="39272"/>
    <lineage>
        <taxon>Eukaryota</taxon>
        <taxon>Metazoa</taxon>
        <taxon>Ecdysozoa</taxon>
        <taxon>Arthropoda</taxon>
        <taxon>Hexapoda</taxon>
        <taxon>Collembola</taxon>
        <taxon>Symphypleona</taxon>
        <taxon>Sminthuridae</taxon>
        <taxon>Allacma</taxon>
    </lineage>
</organism>
<gene>
    <name evidence="1" type="ORF">AFUS01_LOCUS28822</name>
</gene>
<name>A0A8J2PLH3_9HEXA</name>
<proteinExistence type="predicted"/>
<comment type="caution">
    <text evidence="1">The sequence shown here is derived from an EMBL/GenBank/DDBJ whole genome shotgun (WGS) entry which is preliminary data.</text>
</comment>
<dbReference type="AlphaFoldDB" id="A0A8J2PLH3"/>
<dbReference type="EMBL" id="CAJVCH010417418">
    <property type="protein sequence ID" value="CAG7818309.1"/>
    <property type="molecule type" value="Genomic_DNA"/>
</dbReference>
<protein>
    <submittedName>
        <fullName evidence="1">Uncharacterized protein</fullName>
    </submittedName>
</protein>
<accession>A0A8J2PLH3</accession>
<evidence type="ECO:0000313" key="1">
    <source>
        <dbReference type="EMBL" id="CAG7818309.1"/>
    </source>
</evidence>
<evidence type="ECO:0000313" key="2">
    <source>
        <dbReference type="Proteomes" id="UP000708208"/>
    </source>
</evidence>
<dbReference type="Proteomes" id="UP000708208">
    <property type="component" value="Unassembled WGS sequence"/>
</dbReference>
<keyword evidence="2" id="KW-1185">Reference proteome</keyword>